<dbReference type="GO" id="GO:0004029">
    <property type="term" value="F:aldehyde dehydrogenase (NAD+) activity"/>
    <property type="evidence" value="ECO:0007669"/>
    <property type="project" value="TreeGrafter"/>
</dbReference>
<feature type="active site" evidence="5">
    <location>
        <position position="230"/>
    </location>
</feature>
<feature type="compositionally biased region" description="Low complexity" evidence="6">
    <location>
        <begin position="1"/>
        <end position="15"/>
    </location>
</feature>
<organism evidence="8 9">
    <name type="scientific">Brevundimonas naejangsanensis</name>
    <dbReference type="NCBI Taxonomy" id="588932"/>
    <lineage>
        <taxon>Bacteria</taxon>
        <taxon>Pseudomonadati</taxon>
        <taxon>Pseudomonadota</taxon>
        <taxon>Alphaproteobacteria</taxon>
        <taxon>Caulobacterales</taxon>
        <taxon>Caulobacteraceae</taxon>
        <taxon>Brevundimonas</taxon>
    </lineage>
</organism>
<dbReference type="FunFam" id="3.40.309.10:FF:000003">
    <property type="entry name" value="Aldehyde dehydrogenase"/>
    <property type="match status" value="1"/>
</dbReference>
<keyword evidence="9" id="KW-1185">Reference proteome</keyword>
<evidence type="ECO:0000256" key="4">
    <source>
        <dbReference type="PIRNR" id="PIRNR036492"/>
    </source>
</evidence>
<dbReference type="PANTHER" id="PTHR43570:SF16">
    <property type="entry name" value="ALDEHYDE DEHYDROGENASE TYPE III, ISOFORM Q"/>
    <property type="match status" value="1"/>
</dbReference>
<reference evidence="8 9" key="1">
    <citation type="journal article" date="2014" name="Genome Announc.">
        <title>Genome Sequence of a Promising Hydrogen-Producing Facultative Anaerobic Bacterium, Brevundimonas naejangsanensis Strain B1.</title>
        <authorList>
            <person name="Su H."/>
            <person name="Zhang T."/>
            <person name="Bao M."/>
            <person name="Jiang Y."/>
            <person name="Wang Y."/>
            <person name="Tan T."/>
        </authorList>
    </citation>
    <scope>NUCLEOTIDE SEQUENCE [LARGE SCALE GENOMIC DNA]</scope>
    <source>
        <strain evidence="8 9">B1</strain>
    </source>
</reference>
<keyword evidence="2 4" id="KW-0560">Oxidoreductase</keyword>
<dbReference type="InterPro" id="IPR015590">
    <property type="entry name" value="Aldehyde_DH_dom"/>
</dbReference>
<dbReference type="InterPro" id="IPR016162">
    <property type="entry name" value="Ald_DH_N"/>
</dbReference>
<dbReference type="PANTHER" id="PTHR43570">
    <property type="entry name" value="ALDEHYDE DEHYDROGENASE"/>
    <property type="match status" value="1"/>
</dbReference>
<dbReference type="Gene3D" id="3.40.605.10">
    <property type="entry name" value="Aldehyde Dehydrogenase, Chain A, domain 1"/>
    <property type="match status" value="1"/>
</dbReference>
<evidence type="ECO:0000256" key="2">
    <source>
        <dbReference type="ARBA" id="ARBA00023002"/>
    </source>
</evidence>
<dbReference type="PROSITE" id="PS00070">
    <property type="entry name" value="ALDEHYDE_DEHYDR_CYS"/>
    <property type="match status" value="1"/>
</dbReference>
<dbReference type="Gene3D" id="3.40.309.10">
    <property type="entry name" value="Aldehyde Dehydrogenase, Chain A, domain 2"/>
    <property type="match status" value="1"/>
</dbReference>
<proteinExistence type="inferred from homology"/>
<dbReference type="EMBL" id="CP015614">
    <property type="protein sequence ID" value="ANF53831.1"/>
    <property type="molecule type" value="Genomic_DNA"/>
</dbReference>
<name>A0A172Y3N6_9CAUL</name>
<accession>A0A172Y3N6</accession>
<dbReference type="eggNOG" id="COG1012">
    <property type="taxonomic scope" value="Bacteria"/>
</dbReference>
<dbReference type="GO" id="GO:0006081">
    <property type="term" value="P:aldehyde metabolic process"/>
    <property type="evidence" value="ECO:0007669"/>
    <property type="project" value="InterPro"/>
</dbReference>
<dbReference type="PIRSF" id="PIRSF036492">
    <property type="entry name" value="ALDH"/>
    <property type="match status" value="1"/>
</dbReference>
<feature type="active site" evidence="5">
    <location>
        <position position="264"/>
    </location>
</feature>
<feature type="region of interest" description="Disordered" evidence="6">
    <location>
        <begin position="1"/>
        <end position="23"/>
    </location>
</feature>
<dbReference type="CDD" id="cd07087">
    <property type="entry name" value="ALDH_F3-13-14_CALDH-like"/>
    <property type="match status" value="1"/>
</dbReference>
<evidence type="ECO:0000256" key="5">
    <source>
        <dbReference type="PIRSR" id="PIRSR036492-1"/>
    </source>
</evidence>
<dbReference type="AlphaFoldDB" id="A0A172Y3N6"/>
<protein>
    <recommendedName>
        <fullName evidence="4">Aldehyde dehydrogenase</fullName>
    </recommendedName>
</protein>
<dbReference type="FunFam" id="3.40.605.10:FF:000004">
    <property type="entry name" value="Aldehyde dehydrogenase"/>
    <property type="match status" value="1"/>
</dbReference>
<evidence type="ECO:0000256" key="1">
    <source>
        <dbReference type="ARBA" id="ARBA00009986"/>
    </source>
</evidence>
<evidence type="ECO:0000313" key="9">
    <source>
        <dbReference type="Proteomes" id="UP000077603"/>
    </source>
</evidence>
<dbReference type="Pfam" id="PF00171">
    <property type="entry name" value="Aldedh"/>
    <property type="match status" value="1"/>
</dbReference>
<feature type="domain" description="Aldehyde dehydrogenase" evidence="7">
    <location>
        <begin position="23"/>
        <end position="447"/>
    </location>
</feature>
<gene>
    <name evidence="8" type="ORF">DA69_03120</name>
</gene>
<evidence type="ECO:0000256" key="6">
    <source>
        <dbReference type="SAM" id="MobiDB-lite"/>
    </source>
</evidence>
<keyword evidence="3" id="KW-0520">NAD</keyword>
<dbReference type="SUPFAM" id="SSF53720">
    <property type="entry name" value="ALDH-like"/>
    <property type="match status" value="1"/>
</dbReference>
<dbReference type="Proteomes" id="UP000077603">
    <property type="component" value="Chromosome"/>
</dbReference>
<dbReference type="InterPro" id="IPR016161">
    <property type="entry name" value="Ald_DH/histidinol_DH"/>
</dbReference>
<dbReference type="GO" id="GO:0005737">
    <property type="term" value="C:cytoplasm"/>
    <property type="evidence" value="ECO:0007669"/>
    <property type="project" value="TreeGrafter"/>
</dbReference>
<comment type="similarity">
    <text evidence="1 4">Belongs to the aldehyde dehydrogenase family.</text>
</comment>
<sequence>MMSLDAAQTPVHQTPAPQPPDPQIPAILDRLRAAFDSGLTRDLAWRRAQLAALKRMMVENEAEIASALKADLGKPFAEACTAEIDLVSSEAALARKHLGRWSRPQRTRTPLAIQPGKSFIESAPYGVTLIIGAWNYPFQLVLAPLVGAIAAGNCAVIKPSEMAVQSSALLKRLVERYLDPRAFAVVEGDAAVSTALLDQRFDLIFYTGGERVGRIVMAAAARHLTPVVLELGGQNPCIVDETADLTVAARRIVWGRFLNAGQICVAPDHVYVAASVEARLLEELKRAVTAMFGPDPRQSADYGRIINARHAARLQSLLADGRAVTGGQADVDACYVAPTILTDVAADAPVLAEEIFGPILPVLPYQTLDEPLAAINARAPALALYAFTRNKATADRIIAATRSGSATINDAVIFMANPNLPFGGVGASGMGAYHGRYSFEAFSHRRAVLKRGFALDASIRYPPFTPGKLALFRRMA</sequence>
<dbReference type="KEGG" id="bne:DA69_03120"/>
<dbReference type="InterPro" id="IPR012394">
    <property type="entry name" value="Aldehyde_DH_NAD(P)"/>
</dbReference>
<evidence type="ECO:0000313" key="8">
    <source>
        <dbReference type="EMBL" id="ANF53831.1"/>
    </source>
</evidence>
<evidence type="ECO:0000256" key="3">
    <source>
        <dbReference type="ARBA" id="ARBA00023027"/>
    </source>
</evidence>
<dbReference type="InterPro" id="IPR016163">
    <property type="entry name" value="Ald_DH_C"/>
</dbReference>
<dbReference type="STRING" id="588932.DA69_03120"/>
<dbReference type="InterPro" id="IPR016160">
    <property type="entry name" value="Ald_DH_CS_CYS"/>
</dbReference>
<evidence type="ECO:0000259" key="7">
    <source>
        <dbReference type="Pfam" id="PF00171"/>
    </source>
</evidence>